<protein>
    <submittedName>
        <fullName evidence="4">Gag-pol polyprotein</fullName>
    </submittedName>
</protein>
<dbReference type="InterPro" id="IPR013103">
    <property type="entry name" value="RVT_2"/>
</dbReference>
<evidence type="ECO:0000259" key="2">
    <source>
        <dbReference type="Pfam" id="PF13976"/>
    </source>
</evidence>
<dbReference type="InterPro" id="IPR025724">
    <property type="entry name" value="GAG-pre-integrase_dom"/>
</dbReference>
<dbReference type="Pfam" id="PF13976">
    <property type="entry name" value="gag_pre-integrs"/>
    <property type="match status" value="1"/>
</dbReference>
<dbReference type="Proteomes" id="UP000036403">
    <property type="component" value="Unassembled WGS sequence"/>
</dbReference>
<feature type="domain" description="Reverse transcriptase Ty1/copia-type" evidence="1">
    <location>
        <begin position="160"/>
        <end position="278"/>
    </location>
</feature>
<dbReference type="InterPro" id="IPR057670">
    <property type="entry name" value="SH3_retrovirus"/>
</dbReference>
<dbReference type="EMBL" id="LBMM01010958">
    <property type="protein sequence ID" value="KMQ87118.1"/>
    <property type="molecule type" value="Genomic_DNA"/>
</dbReference>
<feature type="domain" description="Retroviral polymerase SH3-like" evidence="3">
    <location>
        <begin position="66"/>
        <end position="92"/>
    </location>
</feature>
<organism evidence="4 5">
    <name type="scientific">Lasius niger</name>
    <name type="common">Black garden ant</name>
    <dbReference type="NCBI Taxonomy" id="67767"/>
    <lineage>
        <taxon>Eukaryota</taxon>
        <taxon>Metazoa</taxon>
        <taxon>Ecdysozoa</taxon>
        <taxon>Arthropoda</taxon>
        <taxon>Hexapoda</taxon>
        <taxon>Insecta</taxon>
        <taxon>Pterygota</taxon>
        <taxon>Neoptera</taxon>
        <taxon>Endopterygota</taxon>
        <taxon>Hymenoptera</taxon>
        <taxon>Apocrita</taxon>
        <taxon>Aculeata</taxon>
        <taxon>Formicoidea</taxon>
        <taxon>Formicidae</taxon>
        <taxon>Formicinae</taxon>
        <taxon>Lasius</taxon>
        <taxon>Lasius</taxon>
    </lineage>
</organism>
<dbReference type="PaxDb" id="67767-A0A0J7K9P6"/>
<evidence type="ECO:0000313" key="4">
    <source>
        <dbReference type="EMBL" id="KMQ87118.1"/>
    </source>
</evidence>
<comment type="caution">
    <text evidence="4">The sequence shown here is derived from an EMBL/GenBank/DDBJ whole genome shotgun (WGS) entry which is preliminary data.</text>
</comment>
<dbReference type="Pfam" id="PF07727">
    <property type="entry name" value="RVT_2"/>
    <property type="match status" value="1"/>
</dbReference>
<dbReference type="Pfam" id="PF25597">
    <property type="entry name" value="SH3_retrovirus"/>
    <property type="match status" value="1"/>
</dbReference>
<feature type="domain" description="GAG-pre-integrase" evidence="2">
    <location>
        <begin position="2"/>
        <end position="59"/>
    </location>
</feature>
<evidence type="ECO:0000259" key="3">
    <source>
        <dbReference type="Pfam" id="PF25597"/>
    </source>
</evidence>
<evidence type="ECO:0000259" key="1">
    <source>
        <dbReference type="Pfam" id="PF07727"/>
    </source>
</evidence>
<dbReference type="AlphaFoldDB" id="A0A0J7K9P6"/>
<keyword evidence="5" id="KW-1185">Reference proteome</keyword>
<accession>A0A0J7K9P6</accession>
<sequence>MTEHAYATVEADKRGGVWHRRLGHIGNSGMKQLVKTKGKELRDSDLDEGTCDVCIQGKQSRKPFPSSGYRLIDPDTKKIIISRDVIFREDRRNTDLFILPIEEDEELLDKLTETKPKPTQIVPKKKITEIPKTYKEAMNSSEHLEWLHAMQEELKALERNDTWEKTELSPGKKQLSAKWIYQKKETCTGEPRHKARLVAKGCAQIQGRNYEEVFSPVVKYNTIRFLLAMVAEKEWTATNMDVKTAYLNSELKEEIYLIPPEGVPKNHGKIWKLKKAIY</sequence>
<reference evidence="4 5" key="1">
    <citation type="submission" date="2015-04" db="EMBL/GenBank/DDBJ databases">
        <title>Lasius niger genome sequencing.</title>
        <authorList>
            <person name="Konorov E.A."/>
            <person name="Nikitin M.A."/>
            <person name="Kirill M.V."/>
            <person name="Chang P."/>
        </authorList>
    </citation>
    <scope>NUCLEOTIDE SEQUENCE [LARGE SCALE GENOMIC DNA]</scope>
    <source>
        <tissue evidence="4">Whole</tissue>
    </source>
</reference>
<dbReference type="STRING" id="67767.A0A0J7K9P6"/>
<dbReference type="OrthoDB" id="430476at2759"/>
<name>A0A0J7K9P6_LASNI</name>
<gene>
    <name evidence="4" type="ORF">RF55_13694</name>
</gene>
<evidence type="ECO:0000313" key="5">
    <source>
        <dbReference type="Proteomes" id="UP000036403"/>
    </source>
</evidence>
<proteinExistence type="predicted"/>